<reference evidence="4 5" key="1">
    <citation type="journal article" date="2020" name="Sci. Rep.">
        <title>A novel cyanobacterial geosmin producer, revising GeoA distribution and dispersion patterns in Bacteria.</title>
        <authorList>
            <person name="Churro C."/>
            <person name="Semedo-Aguiar A.P."/>
            <person name="Silva A.D."/>
            <person name="Pereira-Leal J.B."/>
            <person name="Leite R.B."/>
        </authorList>
    </citation>
    <scope>NUCLEOTIDE SEQUENCE [LARGE SCALE GENOMIC DNA]</scope>
    <source>
        <strain evidence="4 5">IPMA8</strain>
    </source>
</reference>
<feature type="region of interest" description="Disordered" evidence="2">
    <location>
        <begin position="521"/>
        <end position="544"/>
    </location>
</feature>
<accession>A0ABX2CRL3</accession>
<dbReference type="SMART" id="SM00220">
    <property type="entry name" value="S_TKc"/>
    <property type="match status" value="1"/>
</dbReference>
<keyword evidence="4" id="KW-0808">Transferase</keyword>
<dbReference type="CDD" id="cd14014">
    <property type="entry name" value="STKc_PknB_like"/>
    <property type="match status" value="1"/>
</dbReference>
<protein>
    <submittedName>
        <fullName evidence="4">Serine/threonine-protein kinase B</fullName>
        <ecNumber evidence="4">2.7.11.1</ecNumber>
    </submittedName>
</protein>
<dbReference type="Gene3D" id="3.90.1580.10">
    <property type="entry name" value="paralog of FGE (formylglycine-generating enzyme)"/>
    <property type="match status" value="1"/>
</dbReference>
<dbReference type="InterPro" id="IPR051043">
    <property type="entry name" value="Sulfatase_Mod_Factor_Kinase"/>
</dbReference>
<evidence type="ECO:0000256" key="2">
    <source>
        <dbReference type="SAM" id="MobiDB-lite"/>
    </source>
</evidence>
<dbReference type="Proteomes" id="UP000702425">
    <property type="component" value="Unassembled WGS sequence"/>
</dbReference>
<dbReference type="InterPro" id="IPR016187">
    <property type="entry name" value="CTDL_fold"/>
</dbReference>
<comment type="caution">
    <text evidence="4">The sequence shown here is derived from an EMBL/GenBank/DDBJ whole genome shotgun (WGS) entry which is preliminary data.</text>
</comment>
<organism evidence="4 5">
    <name type="scientific">Microcoleus asticus IPMA8</name>
    <dbReference type="NCBI Taxonomy" id="2563858"/>
    <lineage>
        <taxon>Bacteria</taxon>
        <taxon>Bacillati</taxon>
        <taxon>Cyanobacteriota</taxon>
        <taxon>Cyanophyceae</taxon>
        <taxon>Oscillatoriophycideae</taxon>
        <taxon>Oscillatoriales</taxon>
        <taxon>Microcoleaceae</taxon>
        <taxon>Microcoleus</taxon>
        <taxon>Microcoleus asticus</taxon>
    </lineage>
</organism>
<feature type="domain" description="Protein kinase" evidence="3">
    <location>
        <begin position="36"/>
        <end position="294"/>
    </location>
</feature>
<keyword evidence="4" id="KW-0418">Kinase</keyword>
<dbReference type="PROSITE" id="PS50011">
    <property type="entry name" value="PROTEIN_KINASE_DOM"/>
    <property type="match status" value="1"/>
</dbReference>
<dbReference type="SUPFAM" id="SSF56112">
    <property type="entry name" value="Protein kinase-like (PK-like)"/>
    <property type="match status" value="1"/>
</dbReference>
<dbReference type="Pfam" id="PF03781">
    <property type="entry name" value="FGE-sulfatase"/>
    <property type="match status" value="1"/>
</dbReference>
<dbReference type="PANTHER" id="PTHR23150:SF19">
    <property type="entry name" value="FORMYLGLYCINE-GENERATING ENZYME"/>
    <property type="match status" value="1"/>
</dbReference>
<dbReference type="InterPro" id="IPR005532">
    <property type="entry name" value="SUMF_dom"/>
</dbReference>
<evidence type="ECO:0000256" key="1">
    <source>
        <dbReference type="PROSITE-ProRule" id="PRU10141"/>
    </source>
</evidence>
<evidence type="ECO:0000313" key="5">
    <source>
        <dbReference type="Proteomes" id="UP000702425"/>
    </source>
</evidence>
<dbReference type="InterPro" id="IPR017441">
    <property type="entry name" value="Protein_kinase_ATP_BS"/>
</dbReference>
<dbReference type="InterPro" id="IPR042095">
    <property type="entry name" value="SUMF_sf"/>
</dbReference>
<dbReference type="NCBIfam" id="NF045510">
    <property type="entry name" value="4Cys_prefix_kin"/>
    <property type="match status" value="1"/>
</dbReference>
<keyword evidence="5" id="KW-1185">Reference proteome</keyword>
<dbReference type="PROSITE" id="PS00107">
    <property type="entry name" value="PROTEIN_KINASE_ATP"/>
    <property type="match status" value="1"/>
</dbReference>
<dbReference type="GO" id="GO:0004674">
    <property type="term" value="F:protein serine/threonine kinase activity"/>
    <property type="evidence" value="ECO:0007669"/>
    <property type="project" value="UniProtKB-EC"/>
</dbReference>
<dbReference type="Gene3D" id="1.10.510.10">
    <property type="entry name" value="Transferase(Phosphotransferase) domain 1"/>
    <property type="match status" value="1"/>
</dbReference>
<name>A0ABX2CRL3_9CYAN</name>
<dbReference type="InterPro" id="IPR000719">
    <property type="entry name" value="Prot_kinase_dom"/>
</dbReference>
<dbReference type="SUPFAM" id="SSF56436">
    <property type="entry name" value="C-type lectin-like"/>
    <property type="match status" value="1"/>
</dbReference>
<dbReference type="EMBL" id="SRRZ01000009">
    <property type="protein sequence ID" value="NQE33056.1"/>
    <property type="molecule type" value="Genomic_DNA"/>
</dbReference>
<feature type="binding site" evidence="1">
    <location>
        <position position="66"/>
    </location>
    <ligand>
        <name>ATP</name>
        <dbReference type="ChEBI" id="CHEBI:30616"/>
    </ligand>
</feature>
<keyword evidence="1" id="KW-0067">ATP-binding</keyword>
<evidence type="ECO:0000313" key="4">
    <source>
        <dbReference type="EMBL" id="NQE33056.1"/>
    </source>
</evidence>
<proteinExistence type="predicted"/>
<dbReference type="InterPro" id="IPR011009">
    <property type="entry name" value="Kinase-like_dom_sf"/>
</dbReference>
<dbReference type="PANTHER" id="PTHR23150">
    <property type="entry name" value="SULFATASE MODIFYING FACTOR 1, 2"/>
    <property type="match status" value="1"/>
</dbReference>
<sequence length="580" mass="65618">MICCINPDCQKPENPDGQTYCISCGVKLVPILRNRFRTLKFLGKGGFGRTYLAEDIDRLNQRCVVKQLAPNVQGTWAISKAVELFQQEARQLQQLGQHPQIPSLDAYFEEENYLYLVQQFVDGDNLLTLFQNQGIWQESQVKQLLLELLPVLRFIHTQKIIHRDIKPENIMHRRSDGLLMLIDFGVSKQLSGTVISRQGTQIGSHGYAPLEQMKGGEAYPASDFFSLGATAFHLLTGVHPYYLFLEKGYSWTANWQQHLKSPIDKGLELILSKLLAKDIQQRYQSAEEVLIDFQSQSTPKNSINLQKIDFEVVTVDVRGNITNRQQRQAQFFRENLGSGAILDMIAIPGGRFVMGSPHTEVGSSDSEGPQRTVNISPFFMGKYPVTQAQYQAVMGNNPSHFKGFLKSKQLPVEQVTWNAAVEFCRKLSQKTGKIYRLPSEAEWEYACRAGTTMPFYFGETITPDLVNYDGNNPYGSSPKGLYRKQTTDVGIFPPNPFGLYDMHGNVWEWCSDRWHDNYSGAPTDGSSWETGRDNNRVQRGGSWDNDAVHCRSANRNYASADLRWGYRVFRVAVASVSSSS</sequence>
<dbReference type="Pfam" id="PF00069">
    <property type="entry name" value="Pkinase"/>
    <property type="match status" value="1"/>
</dbReference>
<gene>
    <name evidence="4" type="primary">spkB_2</name>
    <name evidence="4" type="ORF">E5S67_00773</name>
</gene>
<dbReference type="RefSeq" id="WP_172185691.1">
    <property type="nucleotide sequence ID" value="NZ_CAWPPK010000307.1"/>
</dbReference>
<evidence type="ECO:0000259" key="3">
    <source>
        <dbReference type="PROSITE" id="PS50011"/>
    </source>
</evidence>
<keyword evidence="1" id="KW-0547">Nucleotide-binding</keyword>
<dbReference type="EC" id="2.7.11.1" evidence="4"/>